<dbReference type="EMBL" id="VXIS01000105">
    <property type="protein sequence ID" value="KAA8904650.1"/>
    <property type="molecule type" value="Genomic_DNA"/>
</dbReference>
<dbReference type="InParanoid" id="A0A5J5EV17"/>
<dbReference type="OrthoDB" id="10250120at2759"/>
<keyword evidence="4" id="KW-1185">Reference proteome</keyword>
<evidence type="ECO:0000256" key="2">
    <source>
        <dbReference type="SAM" id="MobiDB-lite"/>
    </source>
</evidence>
<feature type="compositionally biased region" description="Basic and acidic residues" evidence="2">
    <location>
        <begin position="413"/>
        <end position="434"/>
    </location>
</feature>
<feature type="coiled-coil region" evidence="1">
    <location>
        <begin position="343"/>
        <end position="396"/>
    </location>
</feature>
<dbReference type="GO" id="GO:0005771">
    <property type="term" value="C:multivesicular body"/>
    <property type="evidence" value="ECO:0007669"/>
    <property type="project" value="TreeGrafter"/>
</dbReference>
<evidence type="ECO:0008006" key="5">
    <source>
        <dbReference type="Google" id="ProtNLM"/>
    </source>
</evidence>
<dbReference type="GO" id="GO:0006900">
    <property type="term" value="P:vesicle budding from membrane"/>
    <property type="evidence" value="ECO:0007669"/>
    <property type="project" value="TreeGrafter"/>
</dbReference>
<feature type="region of interest" description="Disordered" evidence="2">
    <location>
        <begin position="410"/>
        <end position="434"/>
    </location>
</feature>
<dbReference type="Gene3D" id="6.10.140.1230">
    <property type="match status" value="1"/>
</dbReference>
<dbReference type="PANTHER" id="PTHR22761:SF18">
    <property type="entry name" value="SORTING PROTEIN SNF7 FAMILY PROTEIN, PUTATIVE (AFU_ORTHOLOGUE AFUA_2G16692)-RELATED"/>
    <property type="match status" value="1"/>
</dbReference>
<dbReference type="FunCoup" id="A0A5J5EV17">
    <property type="interactions" value="79"/>
</dbReference>
<dbReference type="GO" id="GO:0000815">
    <property type="term" value="C:ESCRT III complex"/>
    <property type="evidence" value="ECO:0007669"/>
    <property type="project" value="TreeGrafter"/>
</dbReference>
<sequence length="434" mass="47871">MSELLLFVLEHEQFRRARLPSLYSDFRNLKITNPNGFYANIAAWTAVLSEACKAGKLPGEDKLVLNSNEQLVSAVQTRDWGRPLALGAVVAEAVYSKDFYPLDAFMSQQASIYQWSYAGTALNWGLERIGLRGPPAGRGVMSGKFVVVKNVEDRAKEVTRIMASRSSLTERIFTADLFATELAPDLSATDLRVLLRHLSRDSAACAYDGFTVKFKAPTETAPEEITETDNTIAHLKSLLKSLTARVDTLSADIVTCTARAQAAAAQSNRPVALAALKSRKTAEAALHHQIKALGQVEEVMTSIQTAAGNIELVRILERSSKVLSGLNREIGGVERVDEIMEGLRQETDNVEEVNRVLAEAGTEVDEAEVEDELEALMKETEEKEHADKVKEQLQEIPFVSEMERKLSATLESLKLDADKPAEEEEKKKEEVHAS</sequence>
<dbReference type="GO" id="GO:0009898">
    <property type="term" value="C:cytoplasmic side of plasma membrane"/>
    <property type="evidence" value="ECO:0007669"/>
    <property type="project" value="TreeGrafter"/>
</dbReference>
<organism evidence="3 4">
    <name type="scientific">Sphaerosporella brunnea</name>
    <dbReference type="NCBI Taxonomy" id="1250544"/>
    <lineage>
        <taxon>Eukaryota</taxon>
        <taxon>Fungi</taxon>
        <taxon>Dikarya</taxon>
        <taxon>Ascomycota</taxon>
        <taxon>Pezizomycotina</taxon>
        <taxon>Pezizomycetes</taxon>
        <taxon>Pezizales</taxon>
        <taxon>Pyronemataceae</taxon>
        <taxon>Sphaerosporella</taxon>
    </lineage>
</organism>
<dbReference type="Proteomes" id="UP000326924">
    <property type="component" value="Unassembled WGS sequence"/>
</dbReference>
<name>A0A5J5EV17_9PEZI</name>
<accession>A0A5J5EV17</accession>
<keyword evidence="1" id="KW-0175">Coiled coil</keyword>
<dbReference type="GO" id="GO:0032511">
    <property type="term" value="P:late endosome to vacuole transport via multivesicular body sorting pathway"/>
    <property type="evidence" value="ECO:0007669"/>
    <property type="project" value="TreeGrafter"/>
</dbReference>
<evidence type="ECO:0000313" key="3">
    <source>
        <dbReference type="EMBL" id="KAA8904650.1"/>
    </source>
</evidence>
<evidence type="ECO:0000313" key="4">
    <source>
        <dbReference type="Proteomes" id="UP000326924"/>
    </source>
</evidence>
<comment type="caution">
    <text evidence="3">The sequence shown here is derived from an EMBL/GenBank/DDBJ whole genome shotgun (WGS) entry which is preliminary data.</text>
</comment>
<dbReference type="PANTHER" id="PTHR22761">
    <property type="entry name" value="CHARGED MULTIVESICULAR BODY PROTEIN"/>
    <property type="match status" value="1"/>
</dbReference>
<dbReference type="Pfam" id="PF03357">
    <property type="entry name" value="Snf7"/>
    <property type="match status" value="1"/>
</dbReference>
<proteinExistence type="predicted"/>
<gene>
    <name evidence="3" type="ORF">FN846DRAFT_952134</name>
</gene>
<evidence type="ECO:0000256" key="1">
    <source>
        <dbReference type="SAM" id="Coils"/>
    </source>
</evidence>
<dbReference type="InterPro" id="IPR005024">
    <property type="entry name" value="Snf7_fam"/>
</dbReference>
<protein>
    <recommendedName>
        <fullName evidence="5">Snf7-domain-containing protein</fullName>
    </recommendedName>
</protein>
<reference evidence="3 4" key="1">
    <citation type="submission" date="2019-09" db="EMBL/GenBank/DDBJ databases">
        <title>Draft genome of the ectomycorrhizal ascomycete Sphaerosporella brunnea.</title>
        <authorList>
            <consortium name="DOE Joint Genome Institute"/>
            <person name="Benucci G.M."/>
            <person name="Marozzi G."/>
            <person name="Antonielli L."/>
            <person name="Sanchez S."/>
            <person name="Marco P."/>
            <person name="Wang X."/>
            <person name="Falini L.B."/>
            <person name="Barry K."/>
            <person name="Haridas S."/>
            <person name="Lipzen A."/>
            <person name="Labutti K."/>
            <person name="Grigoriev I.V."/>
            <person name="Murat C."/>
            <person name="Martin F."/>
            <person name="Albertini E."/>
            <person name="Donnini D."/>
            <person name="Bonito G."/>
        </authorList>
    </citation>
    <scope>NUCLEOTIDE SEQUENCE [LARGE SCALE GENOMIC DNA]</scope>
    <source>
        <strain evidence="3 4">Sb_GMNB300</strain>
    </source>
</reference>
<dbReference type="AlphaFoldDB" id="A0A5J5EV17"/>